<dbReference type="Gene3D" id="3.30.70.260">
    <property type="match status" value="1"/>
</dbReference>
<dbReference type="Gene3D" id="3.30.70.1150">
    <property type="entry name" value="ACT-like. Chain A, domain 2"/>
    <property type="match status" value="1"/>
</dbReference>
<dbReference type="NCBIfam" id="TIGR00119">
    <property type="entry name" value="acolac_sm"/>
    <property type="match status" value="1"/>
</dbReference>
<dbReference type="InterPro" id="IPR045865">
    <property type="entry name" value="ACT-like_dom_sf"/>
</dbReference>
<comment type="subunit">
    <text evidence="4 8">Dimer of large and small chains.</text>
</comment>
<dbReference type="SUPFAM" id="SSF55021">
    <property type="entry name" value="ACT-like"/>
    <property type="match status" value="2"/>
</dbReference>
<name>A0A926D868_9FIRM</name>
<evidence type="ECO:0000256" key="8">
    <source>
        <dbReference type="RuleBase" id="RU368092"/>
    </source>
</evidence>
<dbReference type="GO" id="GO:1990610">
    <property type="term" value="F:acetolactate synthase regulator activity"/>
    <property type="evidence" value="ECO:0007669"/>
    <property type="project" value="UniProtKB-UniRule"/>
</dbReference>
<dbReference type="GO" id="GO:0009097">
    <property type="term" value="P:isoleucine biosynthetic process"/>
    <property type="evidence" value="ECO:0007669"/>
    <property type="project" value="UniProtKB-UniRule"/>
</dbReference>
<dbReference type="InterPro" id="IPR002912">
    <property type="entry name" value="ACT_dom"/>
</dbReference>
<dbReference type="RefSeq" id="WP_249318330.1">
    <property type="nucleotide sequence ID" value="NZ_JACRSN010000003.1"/>
</dbReference>
<dbReference type="Proteomes" id="UP000651482">
    <property type="component" value="Unassembled WGS sequence"/>
</dbReference>
<evidence type="ECO:0000256" key="5">
    <source>
        <dbReference type="ARBA" id="ARBA00022605"/>
    </source>
</evidence>
<dbReference type="InterPro" id="IPR039557">
    <property type="entry name" value="AHAS_ACT"/>
</dbReference>
<evidence type="ECO:0000256" key="1">
    <source>
        <dbReference type="ARBA" id="ARBA00004974"/>
    </source>
</evidence>
<dbReference type="InterPro" id="IPR054480">
    <property type="entry name" value="AHAS_small-like_ACT"/>
</dbReference>
<dbReference type="PANTHER" id="PTHR30239">
    <property type="entry name" value="ACETOLACTATE SYNTHASE SMALL SUBUNIT"/>
    <property type="match status" value="1"/>
</dbReference>
<evidence type="ECO:0000256" key="6">
    <source>
        <dbReference type="ARBA" id="ARBA00023304"/>
    </source>
</evidence>
<organism evidence="10 11">
    <name type="scientific">Yeguia hominis</name>
    <dbReference type="NCBI Taxonomy" id="2763662"/>
    <lineage>
        <taxon>Bacteria</taxon>
        <taxon>Bacillati</taxon>
        <taxon>Bacillota</taxon>
        <taxon>Clostridia</taxon>
        <taxon>Eubacteriales</taxon>
        <taxon>Yeguiaceae</taxon>
        <taxon>Yeguia</taxon>
    </lineage>
</organism>
<dbReference type="CDD" id="cd04878">
    <property type="entry name" value="ACT_AHAS"/>
    <property type="match status" value="1"/>
</dbReference>
<dbReference type="FunFam" id="3.30.70.1150:FF:000001">
    <property type="entry name" value="Acetolactate synthase small subunit"/>
    <property type="match status" value="1"/>
</dbReference>
<evidence type="ECO:0000259" key="9">
    <source>
        <dbReference type="PROSITE" id="PS51671"/>
    </source>
</evidence>
<protein>
    <recommendedName>
        <fullName evidence="8">Acetolactate synthase small subunit</fullName>
        <shortName evidence="8">AHAS</shortName>
        <shortName evidence="8">ALS</shortName>
        <ecNumber evidence="8">2.2.1.6</ecNumber>
    </recommendedName>
    <alternativeName>
        <fullName evidence="8">Acetohydroxy-acid synthase small subunit</fullName>
    </alternativeName>
</protein>
<evidence type="ECO:0000313" key="10">
    <source>
        <dbReference type="EMBL" id="MBC8533036.1"/>
    </source>
</evidence>
<dbReference type="EC" id="2.2.1.6" evidence="8"/>
<evidence type="ECO:0000256" key="3">
    <source>
        <dbReference type="ARBA" id="ARBA00006341"/>
    </source>
</evidence>
<dbReference type="InterPro" id="IPR019455">
    <property type="entry name" value="Acetolactate_synth_ssu_C"/>
</dbReference>
<dbReference type="GO" id="GO:0009099">
    <property type="term" value="P:L-valine biosynthetic process"/>
    <property type="evidence" value="ECO:0007669"/>
    <property type="project" value="UniProtKB-UniRule"/>
</dbReference>
<dbReference type="NCBIfam" id="NF008864">
    <property type="entry name" value="PRK11895.1"/>
    <property type="match status" value="1"/>
</dbReference>
<dbReference type="AlphaFoldDB" id="A0A926D868"/>
<dbReference type="GO" id="GO:0003984">
    <property type="term" value="F:acetolactate synthase activity"/>
    <property type="evidence" value="ECO:0007669"/>
    <property type="project" value="UniProtKB-UniRule"/>
</dbReference>
<dbReference type="EMBL" id="JACRSN010000003">
    <property type="protein sequence ID" value="MBC8533036.1"/>
    <property type="molecule type" value="Genomic_DNA"/>
</dbReference>
<comment type="pathway">
    <text evidence="1 8">Amino-acid biosynthesis; L-isoleucine biosynthesis; L-isoleucine from 2-oxobutanoate: step 1/4.</text>
</comment>
<keyword evidence="6 8" id="KW-0100">Branched-chain amino acid biosynthesis</keyword>
<dbReference type="Pfam" id="PF10369">
    <property type="entry name" value="ALS_ss_C"/>
    <property type="match status" value="1"/>
</dbReference>
<dbReference type="InterPro" id="IPR027271">
    <property type="entry name" value="Acetolactate_synth/TF_NikR_C"/>
</dbReference>
<evidence type="ECO:0000256" key="4">
    <source>
        <dbReference type="ARBA" id="ARBA00011744"/>
    </source>
</evidence>
<proteinExistence type="inferred from homology"/>
<dbReference type="PANTHER" id="PTHR30239:SF0">
    <property type="entry name" value="ACETOLACTATE SYNTHASE SMALL SUBUNIT 1, CHLOROPLASTIC"/>
    <property type="match status" value="1"/>
</dbReference>
<sequence>MPKKVLSVLVDNHTGVLARVASLFCQRGFNIDSLTVSATNHPETSRITIVASGDDETTYNQIMKQTAKLIETQAIFPLNPSESLFRELLLVKLRADETNRGAIREIAEIYRAKIIDLSVSSMVLELTGEPDKIDGFLDVLSTYEILEMCRTGVTALERGWKKDPPHTPAR</sequence>
<dbReference type="GO" id="GO:0005829">
    <property type="term" value="C:cytosol"/>
    <property type="evidence" value="ECO:0007669"/>
    <property type="project" value="TreeGrafter"/>
</dbReference>
<keyword evidence="11" id="KW-1185">Reference proteome</keyword>
<comment type="function">
    <text evidence="8">Catalyzes the conversion of 2 pyruvate molecules into acetolactate in the first common step of the biosynthetic pathway of the branched-amino acids such as leucine, isoleucine, and valine.</text>
</comment>
<evidence type="ECO:0000256" key="2">
    <source>
        <dbReference type="ARBA" id="ARBA00005025"/>
    </source>
</evidence>
<dbReference type="PROSITE" id="PS51671">
    <property type="entry name" value="ACT"/>
    <property type="match status" value="1"/>
</dbReference>
<dbReference type="InterPro" id="IPR004789">
    <property type="entry name" value="Acetalactate_synth_ssu"/>
</dbReference>
<comment type="catalytic activity">
    <reaction evidence="7 8">
        <text>2 pyruvate + H(+) = (2S)-2-acetolactate + CO2</text>
        <dbReference type="Rhea" id="RHEA:25249"/>
        <dbReference type="ChEBI" id="CHEBI:15361"/>
        <dbReference type="ChEBI" id="CHEBI:15378"/>
        <dbReference type="ChEBI" id="CHEBI:16526"/>
        <dbReference type="ChEBI" id="CHEBI:58476"/>
        <dbReference type="EC" id="2.2.1.6"/>
    </reaction>
</comment>
<feature type="domain" description="ACT" evidence="9">
    <location>
        <begin position="5"/>
        <end position="83"/>
    </location>
</feature>
<gene>
    <name evidence="10" type="primary">ilvN</name>
    <name evidence="10" type="ORF">IAG03_03260</name>
</gene>
<evidence type="ECO:0000256" key="7">
    <source>
        <dbReference type="ARBA" id="ARBA00048670"/>
    </source>
</evidence>
<reference evidence="10" key="1">
    <citation type="submission" date="2020-08" db="EMBL/GenBank/DDBJ databases">
        <title>Genome public.</title>
        <authorList>
            <person name="Liu C."/>
            <person name="Sun Q."/>
        </authorList>
    </citation>
    <scope>NUCLEOTIDE SEQUENCE</scope>
    <source>
        <strain evidence="10">NSJ-40</strain>
    </source>
</reference>
<accession>A0A926D868</accession>
<evidence type="ECO:0000313" key="11">
    <source>
        <dbReference type="Proteomes" id="UP000651482"/>
    </source>
</evidence>
<dbReference type="Pfam" id="PF22629">
    <property type="entry name" value="ACT_AHAS_ss"/>
    <property type="match status" value="1"/>
</dbReference>
<comment type="pathway">
    <text evidence="2 8">Amino-acid biosynthesis; L-valine biosynthesis; L-valine from pyruvate: step 1/4.</text>
</comment>
<keyword evidence="8 10" id="KW-0808">Transferase</keyword>
<comment type="similarity">
    <text evidence="3 8">Belongs to the acetolactate synthase small subunit family.</text>
</comment>
<keyword evidence="5 8" id="KW-0028">Amino-acid biosynthesis</keyword>
<comment type="caution">
    <text evidence="10">The sequence shown here is derived from an EMBL/GenBank/DDBJ whole genome shotgun (WGS) entry which is preliminary data.</text>
</comment>